<comment type="caution">
    <text evidence="5">The sequence shown here is derived from an EMBL/GenBank/DDBJ whole genome shotgun (WGS) entry which is preliminary data.</text>
</comment>
<keyword evidence="1" id="KW-0479">Metal-binding</keyword>
<dbReference type="Proteomes" id="UP001386955">
    <property type="component" value="Unassembled WGS sequence"/>
</dbReference>
<dbReference type="InterPro" id="IPR013819">
    <property type="entry name" value="LipOase_C"/>
</dbReference>
<dbReference type="Pfam" id="PF00305">
    <property type="entry name" value="Lipoxygenase"/>
    <property type="match status" value="1"/>
</dbReference>
<dbReference type="SUPFAM" id="SSF48484">
    <property type="entry name" value="Lipoxigenase"/>
    <property type="match status" value="1"/>
</dbReference>
<keyword evidence="2" id="KW-0223">Dioxygenase</keyword>
<protein>
    <recommendedName>
        <fullName evidence="4">Lipoxygenase domain-containing protein</fullName>
    </recommendedName>
</protein>
<dbReference type="GO" id="GO:0016702">
    <property type="term" value="F:oxidoreductase activity, acting on single donors with incorporation of molecular oxygen, incorporation of two atoms of oxygen"/>
    <property type="evidence" value="ECO:0007669"/>
    <property type="project" value="InterPro"/>
</dbReference>
<evidence type="ECO:0000256" key="3">
    <source>
        <dbReference type="ARBA" id="ARBA00023002"/>
    </source>
</evidence>
<name>A0AAN9SQT4_PSOTE</name>
<dbReference type="InterPro" id="IPR036226">
    <property type="entry name" value="LipOase_C_sf"/>
</dbReference>
<proteinExistence type="predicted"/>
<dbReference type="InterPro" id="IPR000907">
    <property type="entry name" value="LipOase"/>
</dbReference>
<evidence type="ECO:0000259" key="4">
    <source>
        <dbReference type="PROSITE" id="PS51393"/>
    </source>
</evidence>
<accession>A0AAN9SQT4</accession>
<keyword evidence="3" id="KW-0560">Oxidoreductase</keyword>
<dbReference type="GO" id="GO:0046872">
    <property type="term" value="F:metal ion binding"/>
    <property type="evidence" value="ECO:0007669"/>
    <property type="project" value="UniProtKB-KW"/>
</dbReference>
<dbReference type="PROSITE" id="PS51393">
    <property type="entry name" value="LIPOXYGENASE_3"/>
    <property type="match status" value="1"/>
</dbReference>
<dbReference type="Gene3D" id="1.20.245.10">
    <property type="entry name" value="Lipoxygenase-1, Domain 5"/>
    <property type="match status" value="1"/>
</dbReference>
<evidence type="ECO:0000256" key="2">
    <source>
        <dbReference type="ARBA" id="ARBA00022964"/>
    </source>
</evidence>
<dbReference type="GO" id="GO:0034440">
    <property type="term" value="P:lipid oxidation"/>
    <property type="evidence" value="ECO:0007669"/>
    <property type="project" value="InterPro"/>
</dbReference>
<dbReference type="AlphaFoldDB" id="A0AAN9SQT4"/>
<dbReference type="PANTHER" id="PTHR11771">
    <property type="entry name" value="LIPOXYGENASE"/>
    <property type="match status" value="1"/>
</dbReference>
<dbReference type="EMBL" id="JAYMYS010000003">
    <property type="protein sequence ID" value="KAK7401145.1"/>
    <property type="molecule type" value="Genomic_DNA"/>
</dbReference>
<evidence type="ECO:0000313" key="5">
    <source>
        <dbReference type="EMBL" id="KAK7401145.1"/>
    </source>
</evidence>
<evidence type="ECO:0000256" key="1">
    <source>
        <dbReference type="ARBA" id="ARBA00022723"/>
    </source>
</evidence>
<reference evidence="5 6" key="1">
    <citation type="submission" date="2024-01" db="EMBL/GenBank/DDBJ databases">
        <title>The genomes of 5 underutilized Papilionoideae crops provide insights into root nodulation and disease resistanc.</title>
        <authorList>
            <person name="Jiang F."/>
        </authorList>
    </citation>
    <scope>NUCLEOTIDE SEQUENCE [LARGE SCALE GENOMIC DNA]</scope>
    <source>
        <strain evidence="5">DUOXIRENSHENG_FW03</strain>
        <tissue evidence="5">Leaves</tissue>
    </source>
</reference>
<evidence type="ECO:0000313" key="6">
    <source>
        <dbReference type="Proteomes" id="UP001386955"/>
    </source>
</evidence>
<organism evidence="5 6">
    <name type="scientific">Psophocarpus tetragonolobus</name>
    <name type="common">Winged bean</name>
    <name type="synonym">Dolichos tetragonolobus</name>
    <dbReference type="NCBI Taxonomy" id="3891"/>
    <lineage>
        <taxon>Eukaryota</taxon>
        <taxon>Viridiplantae</taxon>
        <taxon>Streptophyta</taxon>
        <taxon>Embryophyta</taxon>
        <taxon>Tracheophyta</taxon>
        <taxon>Spermatophyta</taxon>
        <taxon>Magnoliopsida</taxon>
        <taxon>eudicotyledons</taxon>
        <taxon>Gunneridae</taxon>
        <taxon>Pentapetalae</taxon>
        <taxon>rosids</taxon>
        <taxon>fabids</taxon>
        <taxon>Fabales</taxon>
        <taxon>Fabaceae</taxon>
        <taxon>Papilionoideae</taxon>
        <taxon>50 kb inversion clade</taxon>
        <taxon>NPAAA clade</taxon>
        <taxon>indigoferoid/millettioid clade</taxon>
        <taxon>Phaseoleae</taxon>
        <taxon>Psophocarpus</taxon>
    </lineage>
</organism>
<feature type="domain" description="Lipoxygenase" evidence="4">
    <location>
        <begin position="30"/>
        <end position="91"/>
    </location>
</feature>
<gene>
    <name evidence="5" type="ORF">VNO78_12464</name>
</gene>
<keyword evidence="6" id="KW-1185">Reference proteome</keyword>
<sequence length="91" mass="10462">MKPKIYGPPESAITKEVTESHIGYGIIEKKLLHPHLRFTMAVNALAHEILINAYGIIERSFSPHTYSMELRLVAYDQIWRFDVQALPNDLI</sequence>